<comment type="caution">
    <text evidence="14">The sequence shown here is derived from an EMBL/GenBank/DDBJ whole genome shotgun (WGS) entry which is preliminary data.</text>
</comment>
<dbReference type="FunFam" id="3.30.450.60:FF:000013">
    <property type="entry name" value="Coatomer subunit zeta"/>
    <property type="match status" value="1"/>
</dbReference>
<keyword evidence="7 12" id="KW-0653">Protein transport</keyword>
<organism evidence="14 15">
    <name type="scientific">[Candida] railenensis</name>
    <dbReference type="NCBI Taxonomy" id="45579"/>
    <lineage>
        <taxon>Eukaryota</taxon>
        <taxon>Fungi</taxon>
        <taxon>Dikarya</taxon>
        <taxon>Ascomycota</taxon>
        <taxon>Saccharomycotina</taxon>
        <taxon>Pichiomycetes</taxon>
        <taxon>Debaryomycetaceae</taxon>
        <taxon>Kurtzmaniella</taxon>
    </lineage>
</organism>
<evidence type="ECO:0000256" key="4">
    <source>
        <dbReference type="ARBA" id="ARBA00022448"/>
    </source>
</evidence>
<keyword evidence="6 12" id="KW-0931">ER-Golgi transport</keyword>
<dbReference type="InterPro" id="IPR039652">
    <property type="entry name" value="Coatomer_zeta"/>
</dbReference>
<evidence type="ECO:0000256" key="7">
    <source>
        <dbReference type="ARBA" id="ARBA00022927"/>
    </source>
</evidence>
<dbReference type="Proteomes" id="UP000837801">
    <property type="component" value="Unassembled WGS sequence"/>
</dbReference>
<dbReference type="EMBL" id="CAKXYY010000012">
    <property type="protein sequence ID" value="CAH2353737.1"/>
    <property type="molecule type" value="Genomic_DNA"/>
</dbReference>
<keyword evidence="15" id="KW-1185">Reference proteome</keyword>
<dbReference type="GO" id="GO:0000139">
    <property type="term" value="C:Golgi membrane"/>
    <property type="evidence" value="ECO:0007669"/>
    <property type="project" value="UniProtKB-SubCell"/>
</dbReference>
<feature type="domain" description="AP complex mu/sigma subunit" evidence="13">
    <location>
        <begin position="9"/>
        <end position="161"/>
    </location>
</feature>
<keyword evidence="8 12" id="KW-0333">Golgi apparatus</keyword>
<name>A0A9P0QQN4_9ASCO</name>
<evidence type="ECO:0000256" key="9">
    <source>
        <dbReference type="ARBA" id="ARBA00023136"/>
    </source>
</evidence>
<keyword evidence="9 12" id="KW-0472">Membrane</keyword>
<keyword evidence="4 12" id="KW-0813">Transport</keyword>
<dbReference type="OrthoDB" id="10249988at2759"/>
<gene>
    <name evidence="14" type="ORF">CLIB1423_12S01816</name>
</gene>
<evidence type="ECO:0000313" key="14">
    <source>
        <dbReference type="EMBL" id="CAH2353737.1"/>
    </source>
</evidence>
<evidence type="ECO:0000256" key="6">
    <source>
        <dbReference type="ARBA" id="ARBA00022892"/>
    </source>
</evidence>
<evidence type="ECO:0000259" key="13">
    <source>
        <dbReference type="Pfam" id="PF01217"/>
    </source>
</evidence>
<sequence length="204" mass="22592">MSNVSLKTVTATIILDSNGSRLYAKYYTPEAQTSTNASNSNSPSAIPTLSPLQQLEFEKNVFKKVFKQNQDIILYDNHLITYKQSNDIILILVASIHENESMIYSLTNNLIEALNILLDNTLDEATILEKYDLVSLCIDETIDDGIILEIDPAIIVSRVTNPRNANNAAVGEISLNKIDLSEKGLFNALSFASKKIGERLQQGL</sequence>
<proteinExistence type="inferred from homology"/>
<protein>
    <recommendedName>
        <fullName evidence="12">Coatomer subunit zeta</fullName>
    </recommendedName>
</protein>
<dbReference type="GO" id="GO:0006890">
    <property type="term" value="P:retrograde vesicle-mediated transport, Golgi to endoplasmic reticulum"/>
    <property type="evidence" value="ECO:0007669"/>
    <property type="project" value="UniProtKB-UniRule"/>
</dbReference>
<evidence type="ECO:0000256" key="2">
    <source>
        <dbReference type="ARBA" id="ARBA00006972"/>
    </source>
</evidence>
<comment type="subcellular location">
    <subcellularLocation>
        <location evidence="12">Cytoplasm</location>
    </subcellularLocation>
    <subcellularLocation>
        <location evidence="1 12">Golgi apparatus membrane</location>
        <topology evidence="1 12">Peripheral membrane protein</topology>
        <orientation evidence="1 12">Cytoplasmic side</orientation>
    </subcellularLocation>
    <subcellularLocation>
        <location evidence="12">Cytoplasmic vesicle</location>
        <location evidence="12">COPI-coated vesicle membrane</location>
        <topology evidence="12">Peripheral membrane protein</topology>
        <orientation evidence="12">Cytoplasmic side</orientation>
    </subcellularLocation>
</comment>
<dbReference type="GO" id="GO:0006886">
    <property type="term" value="P:intracellular protein transport"/>
    <property type="evidence" value="ECO:0007669"/>
    <property type="project" value="TreeGrafter"/>
</dbReference>
<dbReference type="GO" id="GO:0030126">
    <property type="term" value="C:COPI vesicle coat"/>
    <property type="evidence" value="ECO:0007669"/>
    <property type="project" value="UniProtKB-UniRule"/>
</dbReference>
<dbReference type="InterPro" id="IPR022775">
    <property type="entry name" value="AP_mu_sigma_su"/>
</dbReference>
<evidence type="ECO:0000256" key="8">
    <source>
        <dbReference type="ARBA" id="ARBA00023034"/>
    </source>
</evidence>
<keyword evidence="10 12" id="KW-0968">Cytoplasmic vesicle</keyword>
<comment type="function">
    <text evidence="11">The coatomer is a cytosolic protein complex that binds to dilysine motifs and reversibly associates with Golgi non-clathrin-coated vesicles, which further mediate biosynthetic protein transport from the ER, via the Golgi up to the trans Golgi network. Coatomer complex is required for budding from Golgi membranes, and is essential for the retrograde Golgi-to-ER transport of dilysine-tagged proteins. The zeta subunit may be involved in regulating the coat assembly and, hence, the rate of biosynthetic protein transport due to its association-dissociation properties with the coatomer complex.</text>
</comment>
<accession>A0A9P0QQN4</accession>
<dbReference type="Pfam" id="PF01217">
    <property type="entry name" value="Clat_adaptor_s"/>
    <property type="match status" value="1"/>
</dbReference>
<dbReference type="PANTHER" id="PTHR11043:SF0">
    <property type="entry name" value="COATOMER SUBUNIT ZETA"/>
    <property type="match status" value="1"/>
</dbReference>
<dbReference type="InterPro" id="IPR011012">
    <property type="entry name" value="Longin-like_dom_sf"/>
</dbReference>
<evidence type="ECO:0000256" key="10">
    <source>
        <dbReference type="ARBA" id="ARBA00023329"/>
    </source>
</evidence>
<dbReference type="SUPFAM" id="SSF64356">
    <property type="entry name" value="SNARE-like"/>
    <property type="match status" value="1"/>
</dbReference>
<dbReference type="AlphaFoldDB" id="A0A9P0QQN4"/>
<comment type="subunit">
    <text evidence="3 12">Oligomeric complex that consists of at least the alpha, beta, beta', gamma, delta, epsilon and zeta subunits.</text>
</comment>
<comment type="similarity">
    <text evidence="2 12">Belongs to the adaptor complexes small subunit family.</text>
</comment>
<keyword evidence="5 12" id="KW-0963">Cytoplasm</keyword>
<evidence type="ECO:0000313" key="15">
    <source>
        <dbReference type="Proteomes" id="UP000837801"/>
    </source>
</evidence>
<evidence type="ECO:0000256" key="5">
    <source>
        <dbReference type="ARBA" id="ARBA00022490"/>
    </source>
</evidence>
<evidence type="ECO:0000256" key="11">
    <source>
        <dbReference type="ARBA" id="ARBA00045555"/>
    </source>
</evidence>
<dbReference type="GO" id="GO:0006891">
    <property type="term" value="P:intra-Golgi vesicle-mediated transport"/>
    <property type="evidence" value="ECO:0007669"/>
    <property type="project" value="TreeGrafter"/>
</dbReference>
<evidence type="ECO:0000256" key="12">
    <source>
        <dbReference type="RuleBase" id="RU366053"/>
    </source>
</evidence>
<evidence type="ECO:0000256" key="1">
    <source>
        <dbReference type="ARBA" id="ARBA00004255"/>
    </source>
</evidence>
<dbReference type="PANTHER" id="PTHR11043">
    <property type="entry name" value="ZETA-COAT PROTEIN"/>
    <property type="match status" value="1"/>
</dbReference>
<dbReference type="Gene3D" id="3.30.450.60">
    <property type="match status" value="1"/>
</dbReference>
<evidence type="ECO:0000256" key="3">
    <source>
        <dbReference type="ARBA" id="ARBA00011775"/>
    </source>
</evidence>
<reference evidence="14" key="1">
    <citation type="submission" date="2022-03" db="EMBL/GenBank/DDBJ databases">
        <authorList>
            <person name="Legras J.-L."/>
            <person name="Devillers H."/>
            <person name="Grondin C."/>
        </authorList>
    </citation>
    <scope>NUCLEOTIDE SEQUENCE</scope>
    <source>
        <strain evidence="14">CLIB 1423</strain>
    </source>
</reference>